<keyword evidence="3" id="KW-1185">Reference proteome</keyword>
<evidence type="ECO:0000259" key="1">
    <source>
        <dbReference type="Pfam" id="PF12697"/>
    </source>
</evidence>
<dbReference type="SUPFAM" id="SSF53474">
    <property type="entry name" value="alpha/beta-Hydrolases"/>
    <property type="match status" value="1"/>
</dbReference>
<dbReference type="InterPro" id="IPR000073">
    <property type="entry name" value="AB_hydrolase_1"/>
</dbReference>
<dbReference type="AlphaFoldDB" id="A0A5Q2FHY4"/>
<accession>A0A5Q2FHY4</accession>
<protein>
    <submittedName>
        <fullName evidence="2">Alpha/beta fold hydrolase</fullName>
    </submittedName>
</protein>
<keyword evidence="2" id="KW-0378">Hydrolase</keyword>
<dbReference type="Pfam" id="PF12697">
    <property type="entry name" value="Abhydrolase_6"/>
    <property type="match status" value="1"/>
</dbReference>
<organism evidence="2 3">
    <name type="scientific">Raineyella fluvialis</name>
    <dbReference type="NCBI Taxonomy" id="2662261"/>
    <lineage>
        <taxon>Bacteria</taxon>
        <taxon>Bacillati</taxon>
        <taxon>Actinomycetota</taxon>
        <taxon>Actinomycetes</taxon>
        <taxon>Propionibacteriales</taxon>
        <taxon>Propionibacteriaceae</taxon>
        <taxon>Raineyella</taxon>
    </lineage>
</organism>
<evidence type="ECO:0000313" key="3">
    <source>
        <dbReference type="Proteomes" id="UP000386847"/>
    </source>
</evidence>
<dbReference type="EMBL" id="CP045725">
    <property type="protein sequence ID" value="QGF24275.1"/>
    <property type="molecule type" value="Genomic_DNA"/>
</dbReference>
<proteinExistence type="predicted"/>
<dbReference type="Proteomes" id="UP000386847">
    <property type="component" value="Chromosome"/>
</dbReference>
<dbReference type="InterPro" id="IPR029058">
    <property type="entry name" value="AB_hydrolase_fold"/>
</dbReference>
<dbReference type="InterPro" id="IPR050228">
    <property type="entry name" value="Carboxylesterase_BioH"/>
</dbReference>
<dbReference type="Gene3D" id="3.40.50.1820">
    <property type="entry name" value="alpha/beta hydrolase"/>
    <property type="match status" value="1"/>
</dbReference>
<feature type="domain" description="AB hydrolase-1" evidence="1">
    <location>
        <begin position="23"/>
        <end position="255"/>
    </location>
</feature>
<reference evidence="2 3" key="1">
    <citation type="submission" date="2019-10" db="EMBL/GenBank/DDBJ databases">
        <title>Genomic analysis of Raineyella sp. CBA3103.</title>
        <authorList>
            <person name="Roh S.W."/>
        </authorList>
    </citation>
    <scope>NUCLEOTIDE SEQUENCE [LARGE SCALE GENOMIC DNA]</scope>
    <source>
        <strain evidence="2 3">CBA3103</strain>
    </source>
</reference>
<name>A0A5Q2FHY4_9ACTN</name>
<sequence length="279" mass="29610">MSRVEVNGTTLYYEGAGSGPAMLFIHGMAGFAGVWADQQARLSDAFHSVAYDRRGHTRSPKPADSPAESVELHADDAAALIRALELAPVILVGSSGGARICLDILRRYPELVRGAVLSEPPVFALSPAIGEAFMARVKPAVGQALGSDDPSSALDAFFGIIDPPFWSSAPEERKAMYRQNLPAMMADLQMPTYQLSTDDLARIDRPCLVLSGSESLSWFHDIAAIVAGAIPGARLQTLEGAGHATYATRPAEFERAVRDFARSLGDASAPTAERSGAPT</sequence>
<dbReference type="PANTHER" id="PTHR43194:SF2">
    <property type="entry name" value="PEROXISOMAL MEMBRANE PROTEIN LPX1"/>
    <property type="match status" value="1"/>
</dbReference>
<dbReference type="KEGG" id="rain:Rai3103_12060"/>
<dbReference type="GO" id="GO:0016787">
    <property type="term" value="F:hydrolase activity"/>
    <property type="evidence" value="ECO:0007669"/>
    <property type="project" value="UniProtKB-KW"/>
</dbReference>
<dbReference type="RefSeq" id="WP_153572804.1">
    <property type="nucleotide sequence ID" value="NZ_CP045725.1"/>
</dbReference>
<evidence type="ECO:0000313" key="2">
    <source>
        <dbReference type="EMBL" id="QGF24275.1"/>
    </source>
</evidence>
<gene>
    <name evidence="2" type="ORF">Rai3103_12060</name>
</gene>
<dbReference type="PANTHER" id="PTHR43194">
    <property type="entry name" value="HYDROLASE ALPHA/BETA FOLD FAMILY"/>
    <property type="match status" value="1"/>
</dbReference>